<dbReference type="GO" id="GO:0061599">
    <property type="term" value="F:molybdopterin molybdotransferase activity"/>
    <property type="evidence" value="ECO:0007669"/>
    <property type="project" value="UniProtKB-UniRule"/>
</dbReference>
<dbReference type="UniPathway" id="UPA00344"/>
<evidence type="ECO:0000313" key="7">
    <source>
        <dbReference type="Proteomes" id="UP000324832"/>
    </source>
</evidence>
<dbReference type="InterPro" id="IPR005110">
    <property type="entry name" value="MoeA_linker/N"/>
</dbReference>
<keyword evidence="4" id="KW-0808">Transferase</keyword>
<comment type="similarity">
    <text evidence="2">In the C-terminal section; belongs to the MoeA family.</text>
</comment>
<dbReference type="PANTHER" id="PTHR10192">
    <property type="entry name" value="MOLYBDOPTERIN BIOSYNTHESIS PROTEIN"/>
    <property type="match status" value="1"/>
</dbReference>
<dbReference type="FunFam" id="3.40.980.10:FF:000001">
    <property type="entry name" value="Molybdopterin molybdenumtransferase"/>
    <property type="match status" value="1"/>
</dbReference>
<dbReference type="PROSITE" id="PS01079">
    <property type="entry name" value="MOCF_BIOSYNTHESIS_2"/>
    <property type="match status" value="1"/>
</dbReference>
<dbReference type="GO" id="GO:0030425">
    <property type="term" value="C:dendrite"/>
    <property type="evidence" value="ECO:0007669"/>
    <property type="project" value="TreeGrafter"/>
</dbReference>
<gene>
    <name evidence="6" type="ORF">LSINAPIS_LOCUS10558</name>
</gene>
<dbReference type="Gene3D" id="3.90.105.10">
    <property type="entry name" value="Molybdopterin biosynthesis moea protein, domain 2"/>
    <property type="match status" value="1"/>
</dbReference>
<dbReference type="SUPFAM" id="SSF63882">
    <property type="entry name" value="MoeA N-terminal region -like"/>
    <property type="match status" value="1"/>
</dbReference>
<dbReference type="SMART" id="SM00852">
    <property type="entry name" value="MoCF_biosynth"/>
    <property type="match status" value="2"/>
</dbReference>
<reference evidence="6 7" key="1">
    <citation type="submission" date="2017-07" db="EMBL/GenBank/DDBJ databases">
        <authorList>
            <person name="Talla V."/>
            <person name="Backstrom N."/>
        </authorList>
    </citation>
    <scope>NUCLEOTIDE SEQUENCE [LARGE SCALE GENOMIC DNA]</scope>
</reference>
<keyword evidence="7" id="KW-1185">Reference proteome</keyword>
<protein>
    <recommendedName>
        <fullName evidence="5">MoaB/Mog domain-containing protein</fullName>
    </recommendedName>
</protein>
<dbReference type="Pfam" id="PF00994">
    <property type="entry name" value="MoCF_biosynth"/>
    <property type="match status" value="2"/>
</dbReference>
<comment type="catalytic activity">
    <reaction evidence="4">
        <text>adenylyl-molybdopterin + molybdate = Mo-molybdopterin + AMP + H(+)</text>
        <dbReference type="Rhea" id="RHEA:35047"/>
        <dbReference type="ChEBI" id="CHEBI:15378"/>
        <dbReference type="ChEBI" id="CHEBI:36264"/>
        <dbReference type="ChEBI" id="CHEBI:62727"/>
        <dbReference type="ChEBI" id="CHEBI:71302"/>
        <dbReference type="ChEBI" id="CHEBI:456215"/>
    </reaction>
</comment>
<comment type="similarity">
    <text evidence="4">Belongs to the MoeA family.</text>
</comment>
<dbReference type="InterPro" id="IPR036425">
    <property type="entry name" value="MoaB/Mog-like_dom_sf"/>
</dbReference>
<dbReference type="PROSITE" id="PS01078">
    <property type="entry name" value="MOCF_BIOSYNTHESIS_1"/>
    <property type="match status" value="1"/>
</dbReference>
<comment type="cofactor">
    <cofactor evidence="4">
        <name>Mg(2+)</name>
        <dbReference type="ChEBI" id="CHEBI:18420"/>
    </cofactor>
</comment>
<dbReference type="NCBIfam" id="TIGR00177">
    <property type="entry name" value="molyb_syn"/>
    <property type="match status" value="2"/>
</dbReference>
<dbReference type="SUPFAM" id="SSF53218">
    <property type="entry name" value="Molybdenum cofactor biosynthesis proteins"/>
    <property type="match status" value="2"/>
</dbReference>
<dbReference type="GO" id="GO:0061598">
    <property type="term" value="F:molybdopterin adenylyltransferase activity"/>
    <property type="evidence" value="ECO:0007669"/>
    <property type="project" value="UniProtKB-UniRule"/>
</dbReference>
<keyword evidence="4" id="KW-0500">Molybdenum</keyword>
<dbReference type="PANTHER" id="PTHR10192:SF5">
    <property type="entry name" value="GEPHYRIN"/>
    <property type="match status" value="1"/>
</dbReference>
<dbReference type="InterPro" id="IPR038987">
    <property type="entry name" value="MoeA-like"/>
</dbReference>
<dbReference type="Gene3D" id="2.40.340.10">
    <property type="entry name" value="MoeA, C-terminal, domain IV"/>
    <property type="match status" value="1"/>
</dbReference>
<evidence type="ECO:0000256" key="2">
    <source>
        <dbReference type="ARBA" id="ARBA00008339"/>
    </source>
</evidence>
<dbReference type="GO" id="GO:0098970">
    <property type="term" value="P:postsynaptic neurotransmitter receptor diffusion trapping"/>
    <property type="evidence" value="ECO:0007669"/>
    <property type="project" value="TreeGrafter"/>
</dbReference>
<name>A0A5E4QPZ5_9NEOP</name>
<sequence length="583" mass="62933">MVKAVVIITVSDTCCKDHAKDQSGPALFQLVKEKFPDADIHTIILPDEKDLIEKKLKYFCDTKIDLILTTGGTGLSSRDVTPEATKAVIQREIPAISTAMTIESLKKTPMAMLSRAIAGIRDSTLIVNFPGSKKAVIECAEVVMPVLSHAQSLLANNLNEVSRVHDAMKAEHRCSHKMSKVDVSKVALRHRESPYPMLEMSEAFQIVDAVMSQWKECVEVLPLEQCIGKVAAQDIRAKEPMPPFPASIKDVRKVRSALTAGDEYPQDSPLVAGECARVNTGAPVPPGADCVVQVEDTRLIKASEDYQTELEVEVLVAPAAHQDVRPVGFDIPLGTILLEKGDVIDAAQIGILAGAGCLEIPVAILSTGNELQEPSEVTLHPSHIRDSNRLMLRSLLREHGYASVDSGIARDEPGALAAAIATALSSVDVLVCTGGVSMGERDLLKPVLQHDFGASIHFGRVRMKPGKPSTFATCTYKGRTKYIFALPGNPVSAYVCCVLFVVRALRRCTRDTSEYARMRVRLAGDVTLDPRPEYARACSSRLLSVCGASVLLELPAATDTVKVLAADSTVSALIVGRIDLTRS</sequence>
<dbReference type="GO" id="GO:0097112">
    <property type="term" value="P:gamma-aminobutyric acid receptor clustering"/>
    <property type="evidence" value="ECO:0007669"/>
    <property type="project" value="TreeGrafter"/>
</dbReference>
<evidence type="ECO:0000313" key="6">
    <source>
        <dbReference type="EMBL" id="VVC99750.1"/>
    </source>
</evidence>
<dbReference type="InterPro" id="IPR036688">
    <property type="entry name" value="MoeA_C_domain_IV_sf"/>
</dbReference>
<evidence type="ECO:0000256" key="3">
    <source>
        <dbReference type="ARBA" id="ARBA00023150"/>
    </source>
</evidence>
<dbReference type="InterPro" id="IPR008284">
    <property type="entry name" value="MoCF_biosynth_CS"/>
</dbReference>
<comment type="similarity">
    <text evidence="1">In the N-terminal section; belongs to the MoaB/Mog family.</text>
</comment>
<feature type="domain" description="MoaB/Mog" evidence="5">
    <location>
        <begin position="6"/>
        <end position="150"/>
    </location>
</feature>
<dbReference type="InterPro" id="IPR036135">
    <property type="entry name" value="MoeA_linker/N_sf"/>
</dbReference>
<dbReference type="GO" id="GO:0007529">
    <property type="term" value="P:establishment of synaptic specificity at neuromuscular junction"/>
    <property type="evidence" value="ECO:0007669"/>
    <property type="project" value="TreeGrafter"/>
</dbReference>
<dbReference type="GO" id="GO:0099634">
    <property type="term" value="C:postsynaptic specialization membrane"/>
    <property type="evidence" value="ECO:0007669"/>
    <property type="project" value="GOC"/>
</dbReference>
<organism evidence="6 7">
    <name type="scientific">Leptidea sinapis</name>
    <dbReference type="NCBI Taxonomy" id="189913"/>
    <lineage>
        <taxon>Eukaryota</taxon>
        <taxon>Metazoa</taxon>
        <taxon>Ecdysozoa</taxon>
        <taxon>Arthropoda</taxon>
        <taxon>Hexapoda</taxon>
        <taxon>Insecta</taxon>
        <taxon>Pterygota</taxon>
        <taxon>Neoptera</taxon>
        <taxon>Endopterygota</taxon>
        <taxon>Lepidoptera</taxon>
        <taxon>Glossata</taxon>
        <taxon>Ditrysia</taxon>
        <taxon>Papilionoidea</taxon>
        <taxon>Pieridae</taxon>
        <taxon>Dismorphiinae</taxon>
        <taxon>Leptidea</taxon>
    </lineage>
</organism>
<proteinExistence type="inferred from homology"/>
<dbReference type="GO" id="GO:0005829">
    <property type="term" value="C:cytosol"/>
    <property type="evidence" value="ECO:0007669"/>
    <property type="project" value="TreeGrafter"/>
</dbReference>
<comment type="catalytic activity">
    <reaction evidence="4">
        <text>molybdopterin + ATP + H(+) = adenylyl-molybdopterin + diphosphate</text>
        <dbReference type="Rhea" id="RHEA:31331"/>
        <dbReference type="ChEBI" id="CHEBI:15378"/>
        <dbReference type="ChEBI" id="CHEBI:30616"/>
        <dbReference type="ChEBI" id="CHEBI:33019"/>
        <dbReference type="ChEBI" id="CHEBI:58698"/>
        <dbReference type="ChEBI" id="CHEBI:62727"/>
    </reaction>
</comment>
<keyword evidence="4" id="KW-0479">Metal-binding</keyword>
<accession>A0A5E4QPZ5</accession>
<evidence type="ECO:0000256" key="1">
    <source>
        <dbReference type="ARBA" id="ARBA00007589"/>
    </source>
</evidence>
<keyword evidence="4" id="KW-0460">Magnesium</keyword>
<dbReference type="InterPro" id="IPR001453">
    <property type="entry name" value="MoaB/Mog_dom"/>
</dbReference>
<dbReference type="GO" id="GO:0072579">
    <property type="term" value="P:glycine receptor clustering"/>
    <property type="evidence" value="ECO:0007669"/>
    <property type="project" value="TreeGrafter"/>
</dbReference>
<dbReference type="GO" id="GO:0046872">
    <property type="term" value="F:metal ion binding"/>
    <property type="evidence" value="ECO:0007669"/>
    <property type="project" value="UniProtKB-UniRule"/>
</dbReference>
<dbReference type="Proteomes" id="UP000324832">
    <property type="component" value="Unassembled WGS sequence"/>
</dbReference>
<dbReference type="Gene3D" id="2.170.190.11">
    <property type="entry name" value="Molybdopterin biosynthesis moea protein, domain 3"/>
    <property type="match status" value="1"/>
</dbReference>
<evidence type="ECO:0000256" key="4">
    <source>
        <dbReference type="RuleBase" id="RU365090"/>
    </source>
</evidence>
<dbReference type="AlphaFoldDB" id="A0A5E4QPZ5"/>
<dbReference type="EMBL" id="FZQP02004322">
    <property type="protein sequence ID" value="VVC99750.1"/>
    <property type="molecule type" value="Genomic_DNA"/>
</dbReference>
<dbReference type="SUPFAM" id="SSF63867">
    <property type="entry name" value="MoeA C-terminal domain-like"/>
    <property type="match status" value="1"/>
</dbReference>
<comment type="function">
    <text evidence="4">Catalyzes two steps in the biosynthesis of the molybdenum cofactor. In the first step, molybdopterin is adenylated. Subsequently, molybdate is inserted into adenylated molybdopterin and AMP is released.</text>
</comment>
<dbReference type="Gene3D" id="3.40.980.10">
    <property type="entry name" value="MoaB/Mog-like domain"/>
    <property type="match status" value="2"/>
</dbReference>
<dbReference type="GO" id="GO:0005524">
    <property type="term" value="F:ATP binding"/>
    <property type="evidence" value="ECO:0007669"/>
    <property type="project" value="UniProtKB-UniRule"/>
</dbReference>
<dbReference type="GO" id="GO:0006777">
    <property type="term" value="P:Mo-molybdopterin cofactor biosynthetic process"/>
    <property type="evidence" value="ECO:0007669"/>
    <property type="project" value="UniProtKB-UniRule"/>
</dbReference>
<dbReference type="CDD" id="cd00886">
    <property type="entry name" value="MogA_MoaB"/>
    <property type="match status" value="1"/>
</dbReference>
<dbReference type="CDD" id="cd00887">
    <property type="entry name" value="MoeA"/>
    <property type="match status" value="1"/>
</dbReference>
<comment type="pathway">
    <text evidence="4">Cofactor biosynthesis; molybdopterin biosynthesis.</text>
</comment>
<dbReference type="Pfam" id="PF03453">
    <property type="entry name" value="MoeA_N"/>
    <property type="match status" value="1"/>
</dbReference>
<evidence type="ECO:0000259" key="5">
    <source>
        <dbReference type="SMART" id="SM00852"/>
    </source>
</evidence>
<keyword evidence="3 4" id="KW-0501">Molybdenum cofactor biosynthesis</keyword>
<feature type="domain" description="MoaB/Mog" evidence="5">
    <location>
        <begin position="363"/>
        <end position="507"/>
    </location>
</feature>